<feature type="transmembrane region" description="Helical" evidence="1">
    <location>
        <begin position="206"/>
        <end position="229"/>
    </location>
</feature>
<evidence type="ECO:0000313" key="3">
    <source>
        <dbReference type="EMBL" id="BEH91214.1"/>
    </source>
</evidence>
<gene>
    <name evidence="3" type="ORF">T23_13160</name>
</gene>
<accession>A0ABN6ZBS3</accession>
<name>A0ABN6ZBS3_9FIRM</name>
<dbReference type="RefSeq" id="WP_161832203.1">
    <property type="nucleotide sequence ID" value="NZ_AP028127.1"/>
</dbReference>
<feature type="transmembrane region" description="Helical" evidence="1">
    <location>
        <begin position="12"/>
        <end position="31"/>
    </location>
</feature>
<dbReference type="InterPro" id="IPR052710">
    <property type="entry name" value="CAAX_protease"/>
</dbReference>
<feature type="transmembrane region" description="Helical" evidence="1">
    <location>
        <begin position="114"/>
        <end position="137"/>
    </location>
</feature>
<dbReference type="Proteomes" id="UP001432099">
    <property type="component" value="Chromosome"/>
</dbReference>
<dbReference type="Pfam" id="PF02517">
    <property type="entry name" value="Rce1-like"/>
    <property type="match status" value="1"/>
</dbReference>
<proteinExistence type="predicted"/>
<feature type="domain" description="CAAX prenyl protease 2/Lysostaphin resistance protein A-like" evidence="2">
    <location>
        <begin position="122"/>
        <end position="217"/>
    </location>
</feature>
<dbReference type="InterPro" id="IPR003675">
    <property type="entry name" value="Rce1/LyrA-like_dom"/>
</dbReference>
<organism evidence="3 4">
    <name type="scientific">Turicibacter faecis</name>
    <dbReference type="NCBI Taxonomy" id="2963365"/>
    <lineage>
        <taxon>Bacteria</taxon>
        <taxon>Bacillati</taxon>
        <taxon>Bacillota</taxon>
        <taxon>Erysipelotrichia</taxon>
        <taxon>Erysipelotrichales</taxon>
        <taxon>Turicibacteraceae</taxon>
        <taxon>Turicibacter</taxon>
    </lineage>
</organism>
<keyword evidence="1" id="KW-0472">Membrane</keyword>
<feature type="transmembrane region" description="Helical" evidence="1">
    <location>
        <begin position="153"/>
        <end position="175"/>
    </location>
</feature>
<feature type="transmembrane region" description="Helical" evidence="1">
    <location>
        <begin position="81"/>
        <end position="102"/>
    </location>
</feature>
<evidence type="ECO:0000313" key="4">
    <source>
        <dbReference type="Proteomes" id="UP001432099"/>
    </source>
</evidence>
<feature type="transmembrane region" description="Helical" evidence="1">
    <location>
        <begin position="182"/>
        <end position="200"/>
    </location>
</feature>
<keyword evidence="1" id="KW-1133">Transmembrane helix</keyword>
<reference evidence="3" key="1">
    <citation type="journal article" date="2024" name="Int. J. Syst. Evol. Microbiol.">
        <title>Turicibacter faecis sp. nov., isolated from faeces of heart failure mouse model.</title>
        <authorList>
            <person name="Imamura Y."/>
            <person name="Motooka D."/>
            <person name="Nakajima Y."/>
            <person name="Ito S."/>
            <person name="Kitakaze M."/>
            <person name="Iida T."/>
            <person name="Nakamura S."/>
        </authorList>
    </citation>
    <scope>NUCLEOTIDE SEQUENCE</scope>
    <source>
        <strain evidence="3">TC023</strain>
    </source>
</reference>
<sequence length="231" mass="26207">MNLRLTKSTVLIFTYIFAMFLLPYLSCQLLAKICTSEIDIQVYANLISYLVLVVVSLLFFGSELSKQFKQIVSAKHFIKHIFIGWLLLFISSYIASFLIIFFTQSSDSSSNQQVITDLMAFHPILMGGMTILCAPLVEEVVFRLTVMRGLLKYPWIAILLSSFLFGLIHVISSLFIGDFADCIYIIQYMAMGCALGYVYYRHQNIWYSIGVHAIQNTLSTVMVILLSLLTA</sequence>
<keyword evidence="4" id="KW-1185">Reference proteome</keyword>
<dbReference type="PANTHER" id="PTHR36435:SF1">
    <property type="entry name" value="CAAX AMINO TERMINAL PROTEASE FAMILY PROTEIN"/>
    <property type="match status" value="1"/>
</dbReference>
<feature type="transmembrane region" description="Helical" evidence="1">
    <location>
        <begin position="43"/>
        <end position="61"/>
    </location>
</feature>
<evidence type="ECO:0000256" key="1">
    <source>
        <dbReference type="SAM" id="Phobius"/>
    </source>
</evidence>
<protein>
    <recommendedName>
        <fullName evidence="2">CAAX prenyl protease 2/Lysostaphin resistance protein A-like domain-containing protein</fullName>
    </recommendedName>
</protein>
<evidence type="ECO:0000259" key="2">
    <source>
        <dbReference type="Pfam" id="PF02517"/>
    </source>
</evidence>
<keyword evidence="1" id="KW-0812">Transmembrane</keyword>
<dbReference type="EMBL" id="AP028127">
    <property type="protein sequence ID" value="BEH91214.1"/>
    <property type="molecule type" value="Genomic_DNA"/>
</dbReference>
<dbReference type="PANTHER" id="PTHR36435">
    <property type="entry name" value="SLR1288 PROTEIN"/>
    <property type="match status" value="1"/>
</dbReference>